<evidence type="ECO:0000256" key="5">
    <source>
        <dbReference type="ARBA" id="ARBA00023012"/>
    </source>
</evidence>
<organism evidence="13 14">
    <name type="scientific">Ruminiclostridium cellobioparum subsp. termitidis CT1112</name>
    <dbReference type="NCBI Taxonomy" id="1195236"/>
    <lineage>
        <taxon>Bacteria</taxon>
        <taxon>Bacillati</taxon>
        <taxon>Bacillota</taxon>
        <taxon>Clostridia</taxon>
        <taxon>Eubacteriales</taxon>
        <taxon>Oscillospiraceae</taxon>
        <taxon>Ruminiclostridium</taxon>
    </lineage>
</organism>
<gene>
    <name evidence="13" type="ORF">CTER_2819</name>
</gene>
<keyword evidence="8" id="KW-0804">Transcription</keyword>
<dbReference type="Gene3D" id="3.40.50.2300">
    <property type="match status" value="1"/>
</dbReference>
<dbReference type="SMART" id="SM00342">
    <property type="entry name" value="HTH_ARAC"/>
    <property type="match status" value="1"/>
</dbReference>
<dbReference type="InterPro" id="IPR009057">
    <property type="entry name" value="Homeodomain-like_sf"/>
</dbReference>
<dbReference type="PANTHER" id="PTHR42713">
    <property type="entry name" value="HISTIDINE KINASE-RELATED"/>
    <property type="match status" value="1"/>
</dbReference>
<dbReference type="InterPro" id="IPR018062">
    <property type="entry name" value="HTH_AraC-typ_CS"/>
</dbReference>
<keyword evidence="6" id="KW-0805">Transcription regulation</keyword>
<evidence type="ECO:0000256" key="9">
    <source>
        <dbReference type="ARBA" id="ARBA00024867"/>
    </source>
</evidence>
<protein>
    <recommendedName>
        <fullName evidence="2">Stage 0 sporulation protein A homolog</fullName>
    </recommendedName>
</protein>
<sequence length="400" mass="46729">MWKLLIADDEPKIRKGLRNSLNWAEIGVEIIGEAEDGEIALDIVRSRHPDIILLDICMPFINGLQLIEKVKQEYDECIMIVVTGHDEFSYARQALRLGVFDYVLKPVSREQLYNVVIKAIDEINSIKKRNKYYKWAQNQLSQNYKILKEKFMNEWLENHFSSSEIREQLDYYKVKFADKTGMLLVKPVEKNSMVEMDDWDNNLLMFAIQNVIEELVENLQPNIVFRDNKDNIVALTGIPNISDWFQLKDKFESCMEKYLDKSIRVYQKVIEKGTDEIPAVYDALIDEMSRESSYTPMVIKAKQYIENNYFKEELSLEDVARDIKVSASYLSRVLKQETGTSFIDYLTQVRVKMAIQLMTDPSMKIYEIAERVGYNSQHYFSTAFKKVLGVSPVEYKKGGR</sequence>
<dbReference type="Pfam" id="PF00072">
    <property type="entry name" value="Response_reg"/>
    <property type="match status" value="1"/>
</dbReference>
<dbReference type="PATRIC" id="fig|1195236.3.peg.3139"/>
<proteinExistence type="predicted"/>
<dbReference type="Pfam" id="PF12833">
    <property type="entry name" value="HTH_18"/>
    <property type="match status" value="1"/>
</dbReference>
<dbReference type="GO" id="GO:0003700">
    <property type="term" value="F:DNA-binding transcription factor activity"/>
    <property type="evidence" value="ECO:0007669"/>
    <property type="project" value="InterPro"/>
</dbReference>
<dbReference type="RefSeq" id="WP_004626577.1">
    <property type="nucleotide sequence ID" value="NZ_AORV01000039.1"/>
</dbReference>
<keyword evidence="4 10" id="KW-0597">Phosphoprotein</keyword>
<dbReference type="eggNOG" id="COG2207">
    <property type="taxonomic scope" value="Bacteria"/>
</dbReference>
<feature type="domain" description="HTH araC/xylS-type" evidence="11">
    <location>
        <begin position="299"/>
        <end position="398"/>
    </location>
</feature>
<dbReference type="PROSITE" id="PS00041">
    <property type="entry name" value="HTH_ARAC_FAMILY_1"/>
    <property type="match status" value="1"/>
</dbReference>
<keyword evidence="3" id="KW-0963">Cytoplasm</keyword>
<dbReference type="CDD" id="cd17536">
    <property type="entry name" value="REC_YesN-like"/>
    <property type="match status" value="1"/>
</dbReference>
<dbReference type="STRING" id="1195236.CTER_2819"/>
<keyword evidence="14" id="KW-1185">Reference proteome</keyword>
<comment type="function">
    <text evidence="9">May play the central regulatory role in sporulation. It may be an element of the effector pathway responsible for the activation of sporulation genes in response to nutritional stress. Spo0A may act in concert with spo0H (a sigma factor) to control the expression of some genes that are critical to the sporulation process.</text>
</comment>
<keyword evidence="5" id="KW-0902">Two-component regulatory system</keyword>
<dbReference type="InterPro" id="IPR001789">
    <property type="entry name" value="Sig_transdc_resp-reg_receiver"/>
</dbReference>
<dbReference type="EMBL" id="AORV01000039">
    <property type="protein sequence ID" value="EMS71299.1"/>
    <property type="molecule type" value="Genomic_DNA"/>
</dbReference>
<dbReference type="eggNOG" id="COG4753">
    <property type="taxonomic scope" value="Bacteria"/>
</dbReference>
<dbReference type="InterPro" id="IPR018060">
    <property type="entry name" value="HTH_AraC"/>
</dbReference>
<dbReference type="GO" id="GO:0000160">
    <property type="term" value="P:phosphorelay signal transduction system"/>
    <property type="evidence" value="ECO:0007669"/>
    <property type="project" value="UniProtKB-KW"/>
</dbReference>
<dbReference type="SMART" id="SM00448">
    <property type="entry name" value="REC"/>
    <property type="match status" value="1"/>
</dbReference>
<dbReference type="PRINTS" id="PR00032">
    <property type="entry name" value="HTHARAC"/>
</dbReference>
<evidence type="ECO:0000256" key="1">
    <source>
        <dbReference type="ARBA" id="ARBA00004496"/>
    </source>
</evidence>
<dbReference type="Proteomes" id="UP000014155">
    <property type="component" value="Unassembled WGS sequence"/>
</dbReference>
<feature type="domain" description="Response regulatory" evidence="12">
    <location>
        <begin position="3"/>
        <end position="120"/>
    </location>
</feature>
<evidence type="ECO:0000256" key="7">
    <source>
        <dbReference type="ARBA" id="ARBA00023125"/>
    </source>
</evidence>
<keyword evidence="7" id="KW-0238">DNA-binding</keyword>
<comment type="caution">
    <text evidence="13">The sequence shown here is derived from an EMBL/GenBank/DDBJ whole genome shotgun (WGS) entry which is preliminary data.</text>
</comment>
<evidence type="ECO:0000313" key="14">
    <source>
        <dbReference type="Proteomes" id="UP000014155"/>
    </source>
</evidence>
<evidence type="ECO:0000256" key="10">
    <source>
        <dbReference type="PROSITE-ProRule" id="PRU00169"/>
    </source>
</evidence>
<evidence type="ECO:0000256" key="4">
    <source>
        <dbReference type="ARBA" id="ARBA00022553"/>
    </source>
</evidence>
<name>S0FQ47_RUMCE</name>
<evidence type="ECO:0000256" key="6">
    <source>
        <dbReference type="ARBA" id="ARBA00023015"/>
    </source>
</evidence>
<dbReference type="SUPFAM" id="SSF46689">
    <property type="entry name" value="Homeodomain-like"/>
    <property type="match status" value="2"/>
</dbReference>
<evidence type="ECO:0000256" key="2">
    <source>
        <dbReference type="ARBA" id="ARBA00018672"/>
    </source>
</evidence>
<evidence type="ECO:0000256" key="3">
    <source>
        <dbReference type="ARBA" id="ARBA00022490"/>
    </source>
</evidence>
<dbReference type="InterPro" id="IPR051552">
    <property type="entry name" value="HptR"/>
</dbReference>
<comment type="subcellular location">
    <subcellularLocation>
        <location evidence="1">Cytoplasm</location>
    </subcellularLocation>
</comment>
<dbReference type="SUPFAM" id="SSF52172">
    <property type="entry name" value="CheY-like"/>
    <property type="match status" value="1"/>
</dbReference>
<evidence type="ECO:0000259" key="11">
    <source>
        <dbReference type="PROSITE" id="PS01124"/>
    </source>
</evidence>
<feature type="modified residue" description="4-aspartylphosphate" evidence="10">
    <location>
        <position position="55"/>
    </location>
</feature>
<dbReference type="GO" id="GO:0005737">
    <property type="term" value="C:cytoplasm"/>
    <property type="evidence" value="ECO:0007669"/>
    <property type="project" value="UniProtKB-SubCell"/>
</dbReference>
<reference evidence="13 14" key="1">
    <citation type="journal article" date="2013" name="Genome Announc.">
        <title>Draft Genome Sequence of the Cellulolytic, Mesophilic, Anaerobic Bacterium Clostridium termitidis Strain CT1112 (DSM 5398).</title>
        <authorList>
            <person name="Lal S."/>
            <person name="Ramachandran U."/>
            <person name="Zhang X."/>
            <person name="Munir R."/>
            <person name="Sparling R."/>
            <person name="Levin D.B."/>
        </authorList>
    </citation>
    <scope>NUCLEOTIDE SEQUENCE [LARGE SCALE GENOMIC DNA]</scope>
    <source>
        <strain evidence="13 14">CT1112</strain>
    </source>
</reference>
<dbReference type="PROSITE" id="PS50110">
    <property type="entry name" value="RESPONSE_REGULATORY"/>
    <property type="match status" value="1"/>
</dbReference>
<dbReference type="Gene3D" id="1.10.10.60">
    <property type="entry name" value="Homeodomain-like"/>
    <property type="match status" value="2"/>
</dbReference>
<dbReference type="PANTHER" id="PTHR42713:SF3">
    <property type="entry name" value="TRANSCRIPTIONAL REGULATORY PROTEIN HPTR"/>
    <property type="match status" value="1"/>
</dbReference>
<evidence type="ECO:0000313" key="13">
    <source>
        <dbReference type="EMBL" id="EMS71299.1"/>
    </source>
</evidence>
<evidence type="ECO:0000259" key="12">
    <source>
        <dbReference type="PROSITE" id="PS50110"/>
    </source>
</evidence>
<dbReference type="InterPro" id="IPR020449">
    <property type="entry name" value="Tscrpt_reg_AraC-type_HTH"/>
</dbReference>
<dbReference type="AlphaFoldDB" id="S0FQ47"/>
<dbReference type="PROSITE" id="PS01124">
    <property type="entry name" value="HTH_ARAC_FAMILY_2"/>
    <property type="match status" value="1"/>
</dbReference>
<accession>S0FQ47</accession>
<dbReference type="InterPro" id="IPR011006">
    <property type="entry name" value="CheY-like_superfamily"/>
</dbReference>
<evidence type="ECO:0000256" key="8">
    <source>
        <dbReference type="ARBA" id="ARBA00023163"/>
    </source>
</evidence>
<dbReference type="GO" id="GO:0043565">
    <property type="term" value="F:sequence-specific DNA binding"/>
    <property type="evidence" value="ECO:0007669"/>
    <property type="project" value="InterPro"/>
</dbReference>